<proteinExistence type="predicted"/>
<evidence type="ECO:0000313" key="2">
    <source>
        <dbReference type="EMBL" id="KAK0063646.1"/>
    </source>
</evidence>
<reference evidence="2" key="2">
    <citation type="submission" date="2023-04" db="EMBL/GenBank/DDBJ databases">
        <authorList>
            <person name="Bu L."/>
            <person name="Lu L."/>
            <person name="Laidemitt M.R."/>
            <person name="Zhang S.M."/>
            <person name="Mutuku M."/>
            <person name="Mkoji G."/>
            <person name="Steinauer M."/>
            <person name="Loker E.S."/>
        </authorList>
    </citation>
    <scope>NUCLEOTIDE SEQUENCE</scope>
    <source>
        <strain evidence="2">KasaAsao</strain>
        <tissue evidence="2">Whole Snail</tissue>
    </source>
</reference>
<comment type="caution">
    <text evidence="2">The sequence shown here is derived from an EMBL/GenBank/DDBJ whole genome shotgun (WGS) entry which is preliminary data.</text>
</comment>
<organism evidence="2 3">
    <name type="scientific">Biomphalaria pfeifferi</name>
    <name type="common">Bloodfluke planorb</name>
    <name type="synonym">Freshwater snail</name>
    <dbReference type="NCBI Taxonomy" id="112525"/>
    <lineage>
        <taxon>Eukaryota</taxon>
        <taxon>Metazoa</taxon>
        <taxon>Spiralia</taxon>
        <taxon>Lophotrochozoa</taxon>
        <taxon>Mollusca</taxon>
        <taxon>Gastropoda</taxon>
        <taxon>Heterobranchia</taxon>
        <taxon>Euthyneura</taxon>
        <taxon>Panpulmonata</taxon>
        <taxon>Hygrophila</taxon>
        <taxon>Lymnaeoidea</taxon>
        <taxon>Planorbidae</taxon>
        <taxon>Biomphalaria</taxon>
    </lineage>
</organism>
<protein>
    <submittedName>
        <fullName evidence="2">Uncharacterized protein</fullName>
    </submittedName>
</protein>
<dbReference type="Proteomes" id="UP001233172">
    <property type="component" value="Unassembled WGS sequence"/>
</dbReference>
<evidence type="ECO:0000313" key="3">
    <source>
        <dbReference type="Proteomes" id="UP001233172"/>
    </source>
</evidence>
<evidence type="ECO:0000256" key="1">
    <source>
        <dbReference type="SAM" id="MobiDB-lite"/>
    </source>
</evidence>
<dbReference type="AlphaFoldDB" id="A0AAD8BZM4"/>
<feature type="compositionally biased region" description="Basic residues" evidence="1">
    <location>
        <begin position="1"/>
        <end position="12"/>
    </location>
</feature>
<dbReference type="EMBL" id="JASAOG010000020">
    <property type="protein sequence ID" value="KAK0063646.1"/>
    <property type="molecule type" value="Genomic_DNA"/>
</dbReference>
<accession>A0AAD8BZM4</accession>
<reference evidence="2" key="1">
    <citation type="journal article" date="2023" name="PLoS Negl. Trop. Dis.">
        <title>A genome sequence for Biomphalaria pfeifferi, the major vector snail for the human-infecting parasite Schistosoma mansoni.</title>
        <authorList>
            <person name="Bu L."/>
            <person name="Lu L."/>
            <person name="Laidemitt M.R."/>
            <person name="Zhang S.M."/>
            <person name="Mutuku M."/>
            <person name="Mkoji G."/>
            <person name="Steinauer M."/>
            <person name="Loker E.S."/>
        </authorList>
    </citation>
    <scope>NUCLEOTIDE SEQUENCE</scope>
    <source>
        <strain evidence="2">KasaAsao</strain>
    </source>
</reference>
<sequence length="52" mass="6140">LDTRRWSRNKVTRSREERMSDTGTWDVVFFSGISDLFTMEHQMFPAVVSCII</sequence>
<keyword evidence="3" id="KW-1185">Reference proteome</keyword>
<feature type="region of interest" description="Disordered" evidence="1">
    <location>
        <begin position="1"/>
        <end position="20"/>
    </location>
</feature>
<gene>
    <name evidence="2" type="ORF">Bpfe_006797</name>
</gene>
<feature type="non-terminal residue" evidence="2">
    <location>
        <position position="1"/>
    </location>
</feature>
<name>A0AAD8BZM4_BIOPF</name>